<sequence>MTGIIVAHRSFSVERPTIARITAMIQKRITTWLSVQPFFSK</sequence>
<dbReference type="EMBL" id="AGVV01000023">
    <property type="protein sequence ID" value="EHK77364.1"/>
    <property type="molecule type" value="Genomic_DNA"/>
</dbReference>
<organism evidence="1 2">
    <name type="scientific">Sinorhizobium meliloti CCNWSX0020</name>
    <dbReference type="NCBI Taxonomy" id="1107881"/>
    <lineage>
        <taxon>Bacteria</taxon>
        <taxon>Pseudomonadati</taxon>
        <taxon>Pseudomonadota</taxon>
        <taxon>Alphaproteobacteria</taxon>
        <taxon>Hyphomicrobiales</taxon>
        <taxon>Rhizobiaceae</taxon>
        <taxon>Sinorhizobium/Ensifer group</taxon>
        <taxon>Sinorhizobium</taxon>
    </lineage>
</organism>
<evidence type="ECO:0000313" key="1">
    <source>
        <dbReference type="EMBL" id="EHK77364.1"/>
    </source>
</evidence>
<gene>
    <name evidence="1" type="ORF">SM0020_13777</name>
</gene>
<accession>H0FZX1</accession>
<evidence type="ECO:0000313" key="2">
    <source>
        <dbReference type="Proteomes" id="UP000004038"/>
    </source>
</evidence>
<protein>
    <submittedName>
        <fullName evidence="1">Uncharacterized protein</fullName>
    </submittedName>
</protein>
<dbReference type="AlphaFoldDB" id="H0FZX1"/>
<proteinExistence type="predicted"/>
<dbReference type="Proteomes" id="UP000004038">
    <property type="component" value="Unassembled WGS sequence"/>
</dbReference>
<name>H0FZX1_RHIML</name>
<reference evidence="1 2" key="1">
    <citation type="journal article" date="2012" name="J. Bacteriol.">
        <title>Draft Genome Sequence of Sinorhizobium meliloti CCNWSX0020, a Nitrogen-Fixing Symbiont with Copper Tolerance Capability Isolated from Lead-Zinc Mine Tailings.</title>
        <authorList>
            <person name="Li Z."/>
            <person name="Ma Z."/>
            <person name="Hao X."/>
            <person name="Wei G."/>
        </authorList>
    </citation>
    <scope>NUCLEOTIDE SEQUENCE [LARGE SCALE GENOMIC DNA]</scope>
    <source>
        <strain evidence="1 2">CCNWSX0020</strain>
    </source>
</reference>